<name>A0A2R9BE46_PANPA</name>
<protein>
    <recommendedName>
        <fullName evidence="5">Golgin subfamily A conserved domain-containing protein</fullName>
    </recommendedName>
</protein>
<feature type="region of interest" description="Disordered" evidence="2">
    <location>
        <begin position="355"/>
        <end position="381"/>
    </location>
</feature>
<proteinExistence type="predicted"/>
<evidence type="ECO:0000256" key="1">
    <source>
        <dbReference type="SAM" id="Coils"/>
    </source>
</evidence>
<dbReference type="OMA" id="KNIAGAN"/>
<dbReference type="AlphaFoldDB" id="A0A2R9BE46"/>
<dbReference type="GO" id="GO:0000137">
    <property type="term" value="C:Golgi cis cisterna"/>
    <property type="evidence" value="ECO:0007669"/>
    <property type="project" value="TreeGrafter"/>
</dbReference>
<sequence>MWPQPYLPPDPMMLEETRQKKLAAAKKKLKEYQQRNRPGVPAGAKTKKKKTGSSPETTTSGGCHSPGDVSLGWPGSWGQGSRYQELEVALDSSSMTVNQLNENIESLVRKQQKKQVEHQLEEGVGGKSRGPYCLLHFSAEPRFPAPPAGTSELEQLQDEAKQLRKEVEGLEGKLPSQVENNQTLSLLKQEERRVREQERLCEQNERLQEQQKRLGEQGERLRKQEQRLQKQEERLQKEEKRLRKQEERLWDQEKRLRKQEERLQKQEEWLRKQEERLWDKEERLQKQEERLTLSQNHKLDKQLAEPQCGFEDLNNENKSTLQLENQVKELQEKPGFPAGGAEEPRVSESAAAVRLVPGGPSPPGTWGLEPRAGWAGRSRGG</sequence>
<dbReference type="SUPFAM" id="SSF75704">
    <property type="entry name" value="Mitotic arrest deficient-like 1, Mad1"/>
    <property type="match status" value="1"/>
</dbReference>
<feature type="region of interest" description="Disordered" evidence="2">
    <location>
        <begin position="170"/>
        <end position="191"/>
    </location>
</feature>
<evidence type="ECO:0008006" key="5">
    <source>
        <dbReference type="Google" id="ProtNLM"/>
    </source>
</evidence>
<organism evidence="3 4">
    <name type="scientific">Pan paniscus</name>
    <name type="common">Pygmy chimpanzee</name>
    <name type="synonym">Bonobo</name>
    <dbReference type="NCBI Taxonomy" id="9597"/>
    <lineage>
        <taxon>Eukaryota</taxon>
        <taxon>Metazoa</taxon>
        <taxon>Chordata</taxon>
        <taxon>Craniata</taxon>
        <taxon>Vertebrata</taxon>
        <taxon>Euteleostomi</taxon>
        <taxon>Mammalia</taxon>
        <taxon>Eutheria</taxon>
        <taxon>Euarchontoglires</taxon>
        <taxon>Primates</taxon>
        <taxon>Haplorrhini</taxon>
        <taxon>Catarrhini</taxon>
        <taxon>Hominidae</taxon>
        <taxon>Pan</taxon>
    </lineage>
</organism>
<dbReference type="GeneTree" id="ENSGT00910000144587"/>
<dbReference type="GO" id="GO:0032580">
    <property type="term" value="C:Golgi cisterna membrane"/>
    <property type="evidence" value="ECO:0007669"/>
    <property type="project" value="TreeGrafter"/>
</dbReference>
<keyword evidence="4" id="KW-1185">Reference proteome</keyword>
<evidence type="ECO:0000256" key="2">
    <source>
        <dbReference type="SAM" id="MobiDB-lite"/>
    </source>
</evidence>
<dbReference type="PANTHER" id="PTHR10881">
    <property type="entry name" value="GOLGIN SUBFAMILY A MEMBER-RELATED"/>
    <property type="match status" value="1"/>
</dbReference>
<dbReference type="STRING" id="9597.ENSPPAP00000027457"/>
<reference evidence="3" key="3">
    <citation type="submission" date="2025-09" db="UniProtKB">
        <authorList>
            <consortium name="Ensembl"/>
        </authorList>
    </citation>
    <scope>IDENTIFICATION</scope>
</reference>
<reference evidence="3" key="2">
    <citation type="submission" date="2025-08" db="UniProtKB">
        <authorList>
            <consortium name="Ensembl"/>
        </authorList>
    </citation>
    <scope>IDENTIFICATION</scope>
</reference>
<evidence type="ECO:0000313" key="4">
    <source>
        <dbReference type="Proteomes" id="UP000240080"/>
    </source>
</evidence>
<dbReference type="Proteomes" id="UP000240080">
    <property type="component" value="Chromosome 15"/>
</dbReference>
<feature type="coiled-coil region" evidence="1">
    <location>
        <begin position="83"/>
        <end position="117"/>
    </location>
</feature>
<evidence type="ECO:0000313" key="3">
    <source>
        <dbReference type="Ensembl" id="ENSPPAP00000027457.1"/>
    </source>
</evidence>
<dbReference type="EMBL" id="AJFE02044333">
    <property type="status" value="NOT_ANNOTATED_CDS"/>
    <property type="molecule type" value="Genomic_DNA"/>
</dbReference>
<keyword evidence="1" id="KW-0175">Coiled coil</keyword>
<dbReference type="GO" id="GO:0005801">
    <property type="term" value="C:cis-Golgi network"/>
    <property type="evidence" value="ECO:0007669"/>
    <property type="project" value="TreeGrafter"/>
</dbReference>
<dbReference type="EMBL" id="AJFE02044332">
    <property type="status" value="NOT_ANNOTATED_CDS"/>
    <property type="molecule type" value="Genomic_DNA"/>
</dbReference>
<feature type="region of interest" description="Disordered" evidence="2">
    <location>
        <begin position="21"/>
        <end position="76"/>
    </location>
</feature>
<dbReference type="InterPro" id="IPR024858">
    <property type="entry name" value="GOLGA"/>
</dbReference>
<feature type="compositionally biased region" description="Low complexity" evidence="2">
    <location>
        <begin position="52"/>
        <end position="62"/>
    </location>
</feature>
<dbReference type="GO" id="GO:0007030">
    <property type="term" value="P:Golgi organization"/>
    <property type="evidence" value="ECO:0007669"/>
    <property type="project" value="TreeGrafter"/>
</dbReference>
<dbReference type="PANTHER" id="PTHR10881:SF44">
    <property type="entry name" value="GOLGIN SUBFAMILY A MEMBER 6A-RELATED"/>
    <property type="match status" value="1"/>
</dbReference>
<reference evidence="3 4" key="1">
    <citation type="journal article" date="2012" name="Nature">
        <title>The bonobo genome compared with the chimpanzee and human genomes.</title>
        <authorList>
            <person name="Prufer K."/>
            <person name="Munch K."/>
            <person name="Hellmann I."/>
            <person name="Akagi K."/>
            <person name="Miller J.R."/>
            <person name="Walenz B."/>
            <person name="Koren S."/>
            <person name="Sutton G."/>
            <person name="Kodira C."/>
            <person name="Winer R."/>
            <person name="Knight J.R."/>
            <person name="Mullikin J.C."/>
            <person name="Meader S.J."/>
            <person name="Ponting C.P."/>
            <person name="Lunter G."/>
            <person name="Higashino S."/>
            <person name="Hobolth A."/>
            <person name="Dutheil J."/>
            <person name="Karakoc E."/>
            <person name="Alkan C."/>
            <person name="Sajjadian S."/>
            <person name="Catacchio C.R."/>
            <person name="Ventura M."/>
            <person name="Marques-Bonet T."/>
            <person name="Eichler E.E."/>
            <person name="Andre C."/>
            <person name="Atencia R."/>
            <person name="Mugisha L."/>
            <person name="Junhold J."/>
            <person name="Patterson N."/>
            <person name="Siebauer M."/>
            <person name="Good J.M."/>
            <person name="Fischer A."/>
            <person name="Ptak S.E."/>
            <person name="Lachmann M."/>
            <person name="Symer D.E."/>
            <person name="Mailund T."/>
            <person name="Schierup M.H."/>
            <person name="Andres A.M."/>
            <person name="Kelso J."/>
            <person name="Paabo S."/>
        </authorList>
    </citation>
    <scope>NUCLEOTIDE SEQUENCE [LARGE SCALE GENOMIC DNA]</scope>
</reference>
<dbReference type="EMBL" id="AJFE02044331">
    <property type="status" value="NOT_ANNOTATED_CDS"/>
    <property type="molecule type" value="Genomic_DNA"/>
</dbReference>
<feature type="region of interest" description="Disordered" evidence="2">
    <location>
        <begin position="205"/>
        <end position="247"/>
    </location>
</feature>
<accession>A0A2R9BE46</accession>
<feature type="region of interest" description="Disordered" evidence="2">
    <location>
        <begin position="331"/>
        <end position="350"/>
    </location>
</feature>
<dbReference type="Ensembl" id="ENSPPAT00000050297.1">
    <property type="protein sequence ID" value="ENSPPAP00000027457.1"/>
    <property type="gene ID" value="ENSPPAG00000036795.1"/>
</dbReference>
<dbReference type="Bgee" id="ENSPPAG00000036795">
    <property type="expression patterns" value="Expressed in testis and 2 other cell types or tissues"/>
</dbReference>